<dbReference type="AlphaFoldDB" id="A0A444HNS2"/>
<sequence>MNLEQRVEELETDLAIADARSRAALDLAFKLFEAIKETGVLRDKKIEDFAPSLFANVTEQDDPSYEFALLDEWTHAPITQRPGDAYLQDMQARIRLRKRVRAQVKAMRESMDRAAGEK</sequence>
<protein>
    <submittedName>
        <fullName evidence="1">Uncharacterized protein</fullName>
    </submittedName>
</protein>
<dbReference type="EMBL" id="SBHX01000071">
    <property type="protein sequence ID" value="RWX24073.1"/>
    <property type="molecule type" value="Genomic_DNA"/>
</dbReference>
<gene>
    <name evidence="1" type="ORF">EHI47_29100</name>
</gene>
<reference evidence="1 2" key="1">
    <citation type="submission" date="2019-01" db="EMBL/GenBank/DDBJ databases">
        <title>RHIZO-ID as a novel technology for direct rhizobia identification.</title>
        <authorList>
            <person name="De Meyer S.E."/>
        </authorList>
    </citation>
    <scope>NUCLEOTIDE SEQUENCE [LARGE SCALE GENOMIC DNA]</scope>
    <source>
        <strain evidence="1 2">WSM448</strain>
    </source>
</reference>
<accession>A0A444HNS2</accession>
<dbReference type="RefSeq" id="WP_128411996.1">
    <property type="nucleotide sequence ID" value="NZ_CP090090.1"/>
</dbReference>
<name>A0A444HNS2_RHILE</name>
<comment type="caution">
    <text evidence="1">The sequence shown here is derived from an EMBL/GenBank/DDBJ whole genome shotgun (WGS) entry which is preliminary data.</text>
</comment>
<evidence type="ECO:0000313" key="2">
    <source>
        <dbReference type="Proteomes" id="UP000283817"/>
    </source>
</evidence>
<organism evidence="1 2">
    <name type="scientific">Rhizobium leguminosarum</name>
    <dbReference type="NCBI Taxonomy" id="384"/>
    <lineage>
        <taxon>Bacteria</taxon>
        <taxon>Pseudomonadati</taxon>
        <taxon>Pseudomonadota</taxon>
        <taxon>Alphaproteobacteria</taxon>
        <taxon>Hyphomicrobiales</taxon>
        <taxon>Rhizobiaceae</taxon>
        <taxon>Rhizobium/Agrobacterium group</taxon>
        <taxon>Rhizobium</taxon>
    </lineage>
</organism>
<evidence type="ECO:0000313" key="1">
    <source>
        <dbReference type="EMBL" id="RWX24073.1"/>
    </source>
</evidence>
<proteinExistence type="predicted"/>
<dbReference type="Proteomes" id="UP000283817">
    <property type="component" value="Unassembled WGS sequence"/>
</dbReference>